<dbReference type="Pfam" id="PF00589">
    <property type="entry name" value="Phage_integrase"/>
    <property type="match status" value="1"/>
</dbReference>
<evidence type="ECO:0000259" key="3">
    <source>
        <dbReference type="Pfam" id="PF00589"/>
    </source>
</evidence>
<accession>A0A081S4P1</accession>
<proteinExistence type="predicted"/>
<dbReference type="GO" id="GO:0003677">
    <property type="term" value="F:DNA binding"/>
    <property type="evidence" value="ECO:0007669"/>
    <property type="project" value="InterPro"/>
</dbReference>
<keyword evidence="5" id="KW-1185">Reference proteome</keyword>
<feature type="domain" description="Tyr recombinase" evidence="3">
    <location>
        <begin position="129"/>
        <end position="256"/>
    </location>
</feature>
<dbReference type="EMBL" id="JNVL01000023">
    <property type="protein sequence ID" value="KER05894.1"/>
    <property type="molecule type" value="Genomic_DNA"/>
</dbReference>
<keyword evidence="2" id="KW-0175">Coiled coil</keyword>
<dbReference type="GO" id="GO:0006310">
    <property type="term" value="P:DNA recombination"/>
    <property type="evidence" value="ECO:0007669"/>
    <property type="project" value="UniProtKB-KW"/>
</dbReference>
<gene>
    <name evidence="4" type="ORF">AAA799E16_01394</name>
</gene>
<dbReference type="Proteomes" id="UP000028027">
    <property type="component" value="Unassembled WGS sequence"/>
</dbReference>
<organism evidence="4 5">
    <name type="scientific">Marine Group I thaumarchaeote SCGC AAA799-E16</name>
    <dbReference type="NCBI Taxonomy" id="1502292"/>
    <lineage>
        <taxon>Archaea</taxon>
        <taxon>Nitrososphaerota</taxon>
        <taxon>Marine Group I</taxon>
    </lineage>
</organism>
<keyword evidence="1" id="KW-0233">DNA recombination</keyword>
<reference evidence="4 5" key="1">
    <citation type="submission" date="2014-06" db="EMBL/GenBank/DDBJ databases">
        <authorList>
            <person name="Ngugi D.K."/>
            <person name="Blom J."/>
            <person name="Alam I."/>
            <person name="Rashid M."/>
            <person name="Ba Alawi W."/>
            <person name="Zhang G."/>
            <person name="Hikmawan T."/>
            <person name="Guan Y."/>
            <person name="Antunes A."/>
            <person name="Siam R."/>
            <person name="Eldorry H."/>
            <person name="Bajic V."/>
            <person name="Stingl U."/>
        </authorList>
    </citation>
    <scope>NUCLEOTIDE SEQUENCE [LARGE SCALE GENOMIC DNA]</scope>
    <source>
        <strain evidence="4">SCGC AAA799-E16</strain>
    </source>
</reference>
<dbReference type="GO" id="GO:0015074">
    <property type="term" value="P:DNA integration"/>
    <property type="evidence" value="ECO:0007669"/>
    <property type="project" value="InterPro"/>
</dbReference>
<evidence type="ECO:0000313" key="5">
    <source>
        <dbReference type="Proteomes" id="UP000028027"/>
    </source>
</evidence>
<dbReference type="SUPFAM" id="SSF56349">
    <property type="entry name" value="DNA breaking-rejoining enzymes"/>
    <property type="match status" value="1"/>
</dbReference>
<comment type="caution">
    <text evidence="4">The sequence shown here is derived from an EMBL/GenBank/DDBJ whole genome shotgun (WGS) entry which is preliminary data.</text>
</comment>
<dbReference type="InterPro" id="IPR002104">
    <property type="entry name" value="Integrase_catalytic"/>
</dbReference>
<evidence type="ECO:0000313" key="4">
    <source>
        <dbReference type="EMBL" id="KER05894.1"/>
    </source>
</evidence>
<feature type="coiled-coil region" evidence="2">
    <location>
        <begin position="315"/>
        <end position="395"/>
    </location>
</feature>
<dbReference type="AlphaFoldDB" id="A0A081S4P1"/>
<evidence type="ECO:0000256" key="2">
    <source>
        <dbReference type="SAM" id="Coils"/>
    </source>
</evidence>
<dbReference type="InterPro" id="IPR013762">
    <property type="entry name" value="Integrase-like_cat_sf"/>
</dbReference>
<dbReference type="CDD" id="cd00397">
    <property type="entry name" value="DNA_BRE_C"/>
    <property type="match status" value="1"/>
</dbReference>
<dbReference type="Gene3D" id="1.10.443.10">
    <property type="entry name" value="Intergrase catalytic core"/>
    <property type="match status" value="1"/>
</dbReference>
<evidence type="ECO:0000256" key="1">
    <source>
        <dbReference type="ARBA" id="ARBA00023172"/>
    </source>
</evidence>
<protein>
    <submittedName>
        <fullName evidence="4">Integrase family protein</fullName>
    </submittedName>
</protein>
<sequence>MSSFLIKNKSEKSFESKISKLARKTQESIRASNKSFARFCLEYYDQRTSQDIFDEINTLKDKEKNQAIREVLQNWIDWQYEKGSLTSGVRQYVSKIKRLFSHNGILIHESDFEEKLEYKPTIKEELHELTLEEIQNILKFANPKKIGFYLALSCTGARPGELLQVRKKDIDTSKKRIKIRIEAENVKTRSGRSIWLSKEAGSYLMVKLKNLRDEDLVWAKHENFSFAEKNESSIFSKVCDKAGYTDRYKSNGNRKITLYSFRSYFFGKASDTHREGYAHKMIGHGGYLPQYDRMSDEKKLEWYLQLEPELVIDSTKRNQLEIKRLEAEKSELEETKIQRDNLLKRVKRLEELGAISGQEMELMSKKKHITIEELQEQMQEQMANMAKAIQELKKE</sequence>
<dbReference type="PATRIC" id="fig|1502292.3.peg.1293"/>
<name>A0A081S4P1_9ARCH</name>
<dbReference type="InterPro" id="IPR011010">
    <property type="entry name" value="DNA_brk_join_enz"/>
</dbReference>